<evidence type="ECO:0000313" key="1">
    <source>
        <dbReference type="EMBL" id="KAK2144827.1"/>
    </source>
</evidence>
<gene>
    <name evidence="1" type="ORF">NP493_4113g00004</name>
</gene>
<evidence type="ECO:0008006" key="3">
    <source>
        <dbReference type="Google" id="ProtNLM"/>
    </source>
</evidence>
<sequence>MSYGYLDDLSHSDRARYTSKLTALSAGTCPYKIPAGSWIDDPTKWPVIEWPDVAYYLIETPGVFTRESMRNRRSLEAHNQFESGWVKTVRYFKPTDSPHCILKADVIPSQRVNDTPHHPWVGLHEKDRVVTAAHCDCMAPIGKSCSHVAALLFKVEAAVRLGYTSRACTELPCYWNNDFVKKVKPAPVHSIQFYKKSATKTVSQRNRYATPSIATDREKKQLLDSLASCSRQPVGLSLFEEHCQPFCWKATAELERLPRYLTSLYKPGYASMTPTELHCEVEEILTSLTVTDAELRYVDKCTVNQTACLTWFMMRAGRTTASRAHSVLHPRLDHPSASL</sequence>
<dbReference type="AlphaFoldDB" id="A0AAD9J2C6"/>
<reference evidence="1" key="1">
    <citation type="journal article" date="2023" name="Mol. Biol. Evol.">
        <title>Third-Generation Sequencing Reveals the Adaptive Role of the Epigenome in Three Deep-Sea Polychaetes.</title>
        <authorList>
            <person name="Perez M."/>
            <person name="Aroh O."/>
            <person name="Sun Y."/>
            <person name="Lan Y."/>
            <person name="Juniper S.K."/>
            <person name="Young C.R."/>
            <person name="Angers B."/>
            <person name="Qian P.Y."/>
        </authorList>
    </citation>
    <scope>NUCLEOTIDE SEQUENCE</scope>
    <source>
        <strain evidence="1">R07B-5</strain>
    </source>
</reference>
<dbReference type="Proteomes" id="UP001209878">
    <property type="component" value="Unassembled WGS sequence"/>
</dbReference>
<comment type="caution">
    <text evidence="1">The sequence shown here is derived from an EMBL/GenBank/DDBJ whole genome shotgun (WGS) entry which is preliminary data.</text>
</comment>
<dbReference type="PANTHER" id="PTHR47526">
    <property type="entry name" value="ATP-DEPENDENT DNA HELICASE"/>
    <property type="match status" value="1"/>
</dbReference>
<keyword evidence="2" id="KW-1185">Reference proteome</keyword>
<name>A0AAD9J2C6_RIDPI</name>
<protein>
    <recommendedName>
        <fullName evidence="3">SWIM-type domain-containing protein</fullName>
    </recommendedName>
</protein>
<dbReference type="PANTHER" id="PTHR47526:SF3">
    <property type="entry name" value="PHD-TYPE DOMAIN-CONTAINING PROTEIN"/>
    <property type="match status" value="1"/>
</dbReference>
<accession>A0AAD9J2C6</accession>
<dbReference type="EMBL" id="JAODUO010004097">
    <property type="protein sequence ID" value="KAK2144827.1"/>
    <property type="molecule type" value="Genomic_DNA"/>
</dbReference>
<organism evidence="1 2">
    <name type="scientific">Ridgeia piscesae</name>
    <name type="common">Tubeworm</name>
    <dbReference type="NCBI Taxonomy" id="27915"/>
    <lineage>
        <taxon>Eukaryota</taxon>
        <taxon>Metazoa</taxon>
        <taxon>Spiralia</taxon>
        <taxon>Lophotrochozoa</taxon>
        <taxon>Annelida</taxon>
        <taxon>Polychaeta</taxon>
        <taxon>Sedentaria</taxon>
        <taxon>Canalipalpata</taxon>
        <taxon>Sabellida</taxon>
        <taxon>Siboglinidae</taxon>
        <taxon>Ridgeia</taxon>
    </lineage>
</organism>
<evidence type="ECO:0000313" key="2">
    <source>
        <dbReference type="Proteomes" id="UP001209878"/>
    </source>
</evidence>
<proteinExistence type="predicted"/>